<dbReference type="InterPro" id="IPR036812">
    <property type="entry name" value="NAD(P)_OxRdtase_dom_sf"/>
</dbReference>
<organism evidence="2 3">
    <name type="scientific">Pararhizobium capsulatum DSM 1112</name>
    <dbReference type="NCBI Taxonomy" id="1121113"/>
    <lineage>
        <taxon>Bacteria</taxon>
        <taxon>Pseudomonadati</taxon>
        <taxon>Pseudomonadota</taxon>
        <taxon>Alphaproteobacteria</taxon>
        <taxon>Hyphomicrobiales</taxon>
        <taxon>Rhizobiaceae</taxon>
        <taxon>Rhizobium/Agrobacterium group</taxon>
        <taxon>Pararhizobium</taxon>
    </lineage>
</organism>
<evidence type="ECO:0000313" key="3">
    <source>
        <dbReference type="Proteomes" id="UP001230207"/>
    </source>
</evidence>
<evidence type="ECO:0000259" key="1">
    <source>
        <dbReference type="Pfam" id="PF00248"/>
    </source>
</evidence>
<protein>
    <recommendedName>
        <fullName evidence="1">NADP-dependent oxidoreductase domain-containing protein</fullName>
    </recommendedName>
</protein>
<comment type="caution">
    <text evidence="2">The sequence shown here is derived from an EMBL/GenBank/DDBJ whole genome shotgun (WGS) entry which is preliminary data.</text>
</comment>
<proteinExistence type="predicted"/>
<dbReference type="Pfam" id="PF00248">
    <property type="entry name" value="Aldo_ket_red"/>
    <property type="match status" value="1"/>
</dbReference>
<accession>A0ABU0BJC0</accession>
<dbReference type="PANTHER" id="PTHR42686:SF1">
    <property type="entry name" value="GH17980P-RELATED"/>
    <property type="match status" value="1"/>
</dbReference>
<dbReference type="InterPro" id="IPR023210">
    <property type="entry name" value="NADP_OxRdtase_dom"/>
</dbReference>
<dbReference type="Gene3D" id="3.20.20.100">
    <property type="entry name" value="NADP-dependent oxidoreductase domain"/>
    <property type="match status" value="1"/>
</dbReference>
<dbReference type="SUPFAM" id="SSF51430">
    <property type="entry name" value="NAD(P)-linked oxidoreductase"/>
    <property type="match status" value="1"/>
</dbReference>
<dbReference type="EMBL" id="JAUSVF010000001">
    <property type="protein sequence ID" value="MDQ0317978.1"/>
    <property type="molecule type" value="Genomic_DNA"/>
</dbReference>
<keyword evidence="3" id="KW-1185">Reference proteome</keyword>
<dbReference type="RefSeq" id="WP_307225645.1">
    <property type="nucleotide sequence ID" value="NZ_JAUSVF010000001.1"/>
</dbReference>
<gene>
    <name evidence="2" type="ORF">QO002_000116</name>
</gene>
<dbReference type="PANTHER" id="PTHR42686">
    <property type="entry name" value="GH17980P-RELATED"/>
    <property type="match status" value="1"/>
</dbReference>
<reference evidence="2 3" key="1">
    <citation type="submission" date="2023-07" db="EMBL/GenBank/DDBJ databases">
        <title>Genomic Encyclopedia of Type Strains, Phase IV (KMG-IV): sequencing the most valuable type-strain genomes for metagenomic binning, comparative biology and taxonomic classification.</title>
        <authorList>
            <person name="Goeker M."/>
        </authorList>
    </citation>
    <scope>NUCLEOTIDE SEQUENCE [LARGE SCALE GENOMIC DNA]</scope>
    <source>
        <strain evidence="2 3">DSM 1112</strain>
    </source>
</reference>
<sequence length="223" mass="24760">MSATQPCRWPGFTPPHWPAFAPPLTLVGGCCTRRIPGHVQVLHLHDPEYAEDIEQVTRPGGALDALFKMKEEGLATAVGLAMGRVDLMLSLVKDYPFDLILSHNRYTLLNRNADALFEFASANRISILNAAPFAGGVLAKGSSQVQRLTYQEANERDLEPVRSIEQICSKQSVPLGAAACSSRFVIPEYSRRSWAFRNPDEYSRPWTGLKRPCLRMYGANSAR</sequence>
<name>A0ABU0BJC0_9HYPH</name>
<evidence type="ECO:0000313" key="2">
    <source>
        <dbReference type="EMBL" id="MDQ0317978.1"/>
    </source>
</evidence>
<dbReference type="Proteomes" id="UP001230207">
    <property type="component" value="Unassembled WGS sequence"/>
</dbReference>
<dbReference type="InterPro" id="IPR020471">
    <property type="entry name" value="AKR"/>
</dbReference>
<feature type="domain" description="NADP-dependent oxidoreductase" evidence="1">
    <location>
        <begin position="39"/>
        <end position="180"/>
    </location>
</feature>